<dbReference type="SUPFAM" id="SSF53098">
    <property type="entry name" value="Ribonuclease H-like"/>
    <property type="match status" value="1"/>
</dbReference>
<gene>
    <name evidence="2" type="ORF">L3X38_032587</name>
</gene>
<dbReference type="AlphaFoldDB" id="A0AAD4YW23"/>
<dbReference type="SUPFAM" id="SSF56672">
    <property type="entry name" value="DNA/RNA polymerases"/>
    <property type="match status" value="1"/>
</dbReference>
<keyword evidence="3" id="KW-1185">Reference proteome</keyword>
<comment type="caution">
    <text evidence="2">The sequence shown here is derived from an EMBL/GenBank/DDBJ whole genome shotgun (WGS) entry which is preliminary data.</text>
</comment>
<proteinExistence type="predicted"/>
<dbReference type="GO" id="GO:0003676">
    <property type="term" value="F:nucleic acid binding"/>
    <property type="evidence" value="ECO:0007669"/>
    <property type="project" value="InterPro"/>
</dbReference>
<dbReference type="InterPro" id="IPR043502">
    <property type="entry name" value="DNA/RNA_pol_sf"/>
</dbReference>
<dbReference type="GO" id="GO:0004523">
    <property type="term" value="F:RNA-DNA hybrid ribonuclease activity"/>
    <property type="evidence" value="ECO:0007669"/>
    <property type="project" value="InterPro"/>
</dbReference>
<dbReference type="EMBL" id="JAJFAZ020000006">
    <property type="protein sequence ID" value="KAI5323515.1"/>
    <property type="molecule type" value="Genomic_DNA"/>
</dbReference>
<reference evidence="2 3" key="1">
    <citation type="journal article" date="2022" name="G3 (Bethesda)">
        <title>Whole-genome sequence and methylome profiling of the almond [Prunus dulcis (Mill.) D.A. Webb] cultivar 'Nonpareil'.</title>
        <authorList>
            <person name="D'Amico-Willman K.M."/>
            <person name="Ouma W.Z."/>
            <person name="Meulia T."/>
            <person name="Sideli G.M."/>
            <person name="Gradziel T.M."/>
            <person name="Fresnedo-Ramirez J."/>
        </authorList>
    </citation>
    <scope>NUCLEOTIDE SEQUENCE [LARGE SCALE GENOMIC DNA]</scope>
    <source>
        <strain evidence="2">Clone GOH B32 T37-40</strain>
    </source>
</reference>
<sequence length="216" mass="23640">MSRAPLLSTPELGDIFTIYLSVSAMAVSSVLIHPHEGTEHLVHYISKVLQDVEVLQPETSGRLVKWAIELGEFDIHYNPRPATKGQTVANFISKFTKPQASAPPQTLLEPTSTSTLDHIASNSNFDLNQPLWTLYVDGSSNAQGCEAGLVLISSNKAVLEYALRFKFHTSNNVVEYEALLTGLQLAKEIGVKQIQIFNQGHLPNHSGARSLAHKAV</sequence>
<dbReference type="PANTHER" id="PTHR48475">
    <property type="entry name" value="RIBONUCLEASE H"/>
    <property type="match status" value="1"/>
</dbReference>
<name>A0AAD4YW23_PRUDU</name>
<dbReference type="InterPro" id="IPR036397">
    <property type="entry name" value="RNaseH_sf"/>
</dbReference>
<dbReference type="Gene3D" id="3.30.420.10">
    <property type="entry name" value="Ribonuclease H-like superfamily/Ribonuclease H"/>
    <property type="match status" value="1"/>
</dbReference>
<evidence type="ECO:0000259" key="1">
    <source>
        <dbReference type="Pfam" id="PF13456"/>
    </source>
</evidence>
<protein>
    <recommendedName>
        <fullName evidence="1">RNase H type-1 domain-containing protein</fullName>
    </recommendedName>
</protein>
<evidence type="ECO:0000313" key="2">
    <source>
        <dbReference type="EMBL" id="KAI5323515.1"/>
    </source>
</evidence>
<accession>A0AAD4YW23</accession>
<dbReference type="InterPro" id="IPR012337">
    <property type="entry name" value="RNaseH-like_sf"/>
</dbReference>
<organism evidence="2 3">
    <name type="scientific">Prunus dulcis</name>
    <name type="common">Almond</name>
    <name type="synonym">Amygdalus dulcis</name>
    <dbReference type="NCBI Taxonomy" id="3755"/>
    <lineage>
        <taxon>Eukaryota</taxon>
        <taxon>Viridiplantae</taxon>
        <taxon>Streptophyta</taxon>
        <taxon>Embryophyta</taxon>
        <taxon>Tracheophyta</taxon>
        <taxon>Spermatophyta</taxon>
        <taxon>Magnoliopsida</taxon>
        <taxon>eudicotyledons</taxon>
        <taxon>Gunneridae</taxon>
        <taxon>Pentapetalae</taxon>
        <taxon>rosids</taxon>
        <taxon>fabids</taxon>
        <taxon>Rosales</taxon>
        <taxon>Rosaceae</taxon>
        <taxon>Amygdaloideae</taxon>
        <taxon>Amygdaleae</taxon>
        <taxon>Prunus</taxon>
    </lineage>
</organism>
<evidence type="ECO:0000313" key="3">
    <source>
        <dbReference type="Proteomes" id="UP001054821"/>
    </source>
</evidence>
<dbReference type="InterPro" id="IPR002156">
    <property type="entry name" value="RNaseH_domain"/>
</dbReference>
<dbReference type="Proteomes" id="UP001054821">
    <property type="component" value="Chromosome 6"/>
</dbReference>
<dbReference type="Pfam" id="PF13456">
    <property type="entry name" value="RVT_3"/>
    <property type="match status" value="1"/>
</dbReference>
<feature type="domain" description="RNase H type-1" evidence="1">
    <location>
        <begin position="137"/>
        <end position="196"/>
    </location>
</feature>
<dbReference type="PANTHER" id="PTHR48475:SF2">
    <property type="entry name" value="RIBONUCLEASE H"/>
    <property type="match status" value="1"/>
</dbReference>